<proteinExistence type="predicted"/>
<dbReference type="InterPro" id="IPR050325">
    <property type="entry name" value="Prot/Nucl_acid_deglycase"/>
</dbReference>
<dbReference type="NCBIfam" id="TIGR01383">
    <property type="entry name" value="not_thiJ"/>
    <property type="match status" value="1"/>
</dbReference>
<dbReference type="CDD" id="cd03135">
    <property type="entry name" value="GATase1_DJ-1"/>
    <property type="match status" value="1"/>
</dbReference>
<dbReference type="InterPro" id="IPR006287">
    <property type="entry name" value="DJ-1"/>
</dbReference>
<feature type="domain" description="DJ-1/PfpI" evidence="1">
    <location>
        <begin position="1"/>
        <end position="165"/>
    </location>
</feature>
<dbReference type="Proteomes" id="UP000694865">
    <property type="component" value="Unplaced"/>
</dbReference>
<dbReference type="RefSeq" id="XP_002731793.1">
    <property type="nucleotide sequence ID" value="XM_002731747.2"/>
</dbReference>
<organism evidence="2 3">
    <name type="scientific">Saccoglossus kowalevskii</name>
    <name type="common">Acorn worm</name>
    <dbReference type="NCBI Taxonomy" id="10224"/>
    <lineage>
        <taxon>Eukaryota</taxon>
        <taxon>Metazoa</taxon>
        <taxon>Hemichordata</taxon>
        <taxon>Enteropneusta</taxon>
        <taxon>Harrimaniidae</taxon>
        <taxon>Saccoglossus</taxon>
    </lineage>
</organism>
<evidence type="ECO:0000313" key="2">
    <source>
        <dbReference type="Proteomes" id="UP000694865"/>
    </source>
</evidence>
<gene>
    <name evidence="3" type="primary">LOC100374964</name>
</gene>
<sequence length="184" mass="19319">MSALVILAEGAEEMEVVITVDVLRRGGINVTVAGLTGDQTVNCSRNVVIKPDSSLDDAMKQGQYDAVVLPGGAKGAQNLSQSAKVKEVLLSHYSSGKVVAAICAGPTALLSHDIGKGKSLTSHPSMKSKLEDSYHYSEDRVVVDGNLVSSRGPGTAFEFALTLVEILKGKDAKDSLIPPMLLKL</sequence>
<keyword evidence="2" id="KW-1185">Reference proteome</keyword>
<dbReference type="PANTHER" id="PTHR48094">
    <property type="entry name" value="PROTEIN/NUCLEIC ACID DEGLYCASE DJ-1-RELATED"/>
    <property type="match status" value="1"/>
</dbReference>
<reference evidence="3" key="1">
    <citation type="submission" date="2025-08" db="UniProtKB">
        <authorList>
            <consortium name="RefSeq"/>
        </authorList>
    </citation>
    <scope>IDENTIFICATION</scope>
    <source>
        <tissue evidence="3">Testes</tissue>
    </source>
</reference>
<dbReference type="Gene3D" id="3.40.50.880">
    <property type="match status" value="1"/>
</dbReference>
<accession>A0ABM0GKD4</accession>
<protein>
    <submittedName>
        <fullName evidence="3">Protein DJ-1-like</fullName>
    </submittedName>
</protein>
<dbReference type="Pfam" id="PF01965">
    <property type="entry name" value="DJ-1_PfpI"/>
    <property type="match status" value="1"/>
</dbReference>
<name>A0ABM0GKD4_SACKO</name>
<evidence type="ECO:0000259" key="1">
    <source>
        <dbReference type="Pfam" id="PF01965"/>
    </source>
</evidence>
<dbReference type="InterPro" id="IPR029062">
    <property type="entry name" value="Class_I_gatase-like"/>
</dbReference>
<dbReference type="GeneID" id="100374964"/>
<dbReference type="SUPFAM" id="SSF52317">
    <property type="entry name" value="Class I glutamine amidotransferase-like"/>
    <property type="match status" value="1"/>
</dbReference>
<dbReference type="PANTHER" id="PTHR48094:SF12">
    <property type="entry name" value="PARKINSON DISEASE PROTEIN 7 HOMOLOG"/>
    <property type="match status" value="1"/>
</dbReference>
<dbReference type="InterPro" id="IPR002818">
    <property type="entry name" value="DJ-1/PfpI"/>
</dbReference>
<evidence type="ECO:0000313" key="3">
    <source>
        <dbReference type="RefSeq" id="XP_002731793.1"/>
    </source>
</evidence>